<name>A0ABQ9ZPC6_9CRUS</name>
<feature type="region of interest" description="Disordered" evidence="1">
    <location>
        <begin position="58"/>
        <end position="87"/>
    </location>
</feature>
<evidence type="ECO:0000313" key="2">
    <source>
        <dbReference type="EMBL" id="KAK4014777.1"/>
    </source>
</evidence>
<organism evidence="2 3">
    <name type="scientific">Daphnia magna</name>
    <dbReference type="NCBI Taxonomy" id="35525"/>
    <lineage>
        <taxon>Eukaryota</taxon>
        <taxon>Metazoa</taxon>
        <taxon>Ecdysozoa</taxon>
        <taxon>Arthropoda</taxon>
        <taxon>Crustacea</taxon>
        <taxon>Branchiopoda</taxon>
        <taxon>Diplostraca</taxon>
        <taxon>Cladocera</taxon>
        <taxon>Anomopoda</taxon>
        <taxon>Daphniidae</taxon>
        <taxon>Daphnia</taxon>
    </lineage>
</organism>
<comment type="caution">
    <text evidence="2">The sequence shown here is derived from an EMBL/GenBank/DDBJ whole genome shotgun (WGS) entry which is preliminary data.</text>
</comment>
<dbReference type="EMBL" id="JAOYFB010000004">
    <property type="protein sequence ID" value="KAK4014777.1"/>
    <property type="molecule type" value="Genomic_DNA"/>
</dbReference>
<evidence type="ECO:0000256" key="1">
    <source>
        <dbReference type="SAM" id="MobiDB-lite"/>
    </source>
</evidence>
<sequence length="87" mass="9779">MPFNPHIASNQKALYQTPTKCCSTKNIFKQNHLNPDFDIIQTYAVYTMVGMGLREDHLERRDGSRPPTVIGSIPHPPLANGTKELLC</sequence>
<keyword evidence="3" id="KW-1185">Reference proteome</keyword>
<accession>A0ABQ9ZPC6</accession>
<reference evidence="2 3" key="1">
    <citation type="journal article" date="2023" name="Nucleic Acids Res.">
        <title>The hologenome of Daphnia magna reveals possible DNA methylation and microbiome-mediated evolution of the host genome.</title>
        <authorList>
            <person name="Chaturvedi A."/>
            <person name="Li X."/>
            <person name="Dhandapani V."/>
            <person name="Marshall H."/>
            <person name="Kissane S."/>
            <person name="Cuenca-Cambronero M."/>
            <person name="Asole G."/>
            <person name="Calvet F."/>
            <person name="Ruiz-Romero M."/>
            <person name="Marangio P."/>
            <person name="Guigo R."/>
            <person name="Rago D."/>
            <person name="Mirbahai L."/>
            <person name="Eastwood N."/>
            <person name="Colbourne J.K."/>
            <person name="Zhou J."/>
            <person name="Mallon E."/>
            <person name="Orsini L."/>
        </authorList>
    </citation>
    <scope>NUCLEOTIDE SEQUENCE [LARGE SCALE GENOMIC DNA]</scope>
    <source>
        <strain evidence="2">LRV0_1</strain>
    </source>
</reference>
<gene>
    <name evidence="2" type="ORF">OUZ56_027285</name>
</gene>
<proteinExistence type="predicted"/>
<protein>
    <submittedName>
        <fullName evidence="2">Uncharacterized protein</fullName>
    </submittedName>
</protein>
<evidence type="ECO:0000313" key="3">
    <source>
        <dbReference type="Proteomes" id="UP001234178"/>
    </source>
</evidence>
<dbReference type="Proteomes" id="UP001234178">
    <property type="component" value="Unassembled WGS sequence"/>
</dbReference>